<evidence type="ECO:0000256" key="7">
    <source>
        <dbReference type="PROSITE-ProRule" id="PRU00284"/>
    </source>
</evidence>
<dbReference type="PROSITE" id="PS50885">
    <property type="entry name" value="HAMP"/>
    <property type="match status" value="1"/>
</dbReference>
<dbReference type="SMART" id="SM00304">
    <property type="entry name" value="HAMP"/>
    <property type="match status" value="1"/>
</dbReference>
<evidence type="ECO:0000256" key="8">
    <source>
        <dbReference type="SAM" id="MobiDB-lite"/>
    </source>
</evidence>
<dbReference type="InterPro" id="IPR051310">
    <property type="entry name" value="MCP_chemotaxis"/>
</dbReference>
<dbReference type="InterPro" id="IPR003660">
    <property type="entry name" value="HAMP_dom"/>
</dbReference>
<comment type="similarity">
    <text evidence="6">Belongs to the methyl-accepting chemotaxis (MCP) protein family.</text>
</comment>
<dbReference type="EMBL" id="JAMJPJ010000001">
    <property type="protein sequence ID" value="MCL7928384.1"/>
    <property type="molecule type" value="Genomic_DNA"/>
</dbReference>
<dbReference type="PANTHER" id="PTHR43531:SF16">
    <property type="entry name" value="METHYL-ACCEPTING CHEMOTAXIS PROTEIN II"/>
    <property type="match status" value="1"/>
</dbReference>
<dbReference type="InterPro" id="IPR004089">
    <property type="entry name" value="MCPsignal_dom"/>
</dbReference>
<feature type="region of interest" description="Disordered" evidence="8">
    <location>
        <begin position="613"/>
        <end position="661"/>
    </location>
</feature>
<protein>
    <submittedName>
        <fullName evidence="12">Methyl-accepting chemotaxis protein</fullName>
    </submittedName>
</protein>
<feature type="domain" description="Methyl-accepting transducer" evidence="10">
    <location>
        <begin position="361"/>
        <end position="590"/>
    </location>
</feature>
<keyword evidence="7" id="KW-0807">Transducer</keyword>
<keyword evidence="2" id="KW-1003">Cell membrane</keyword>
<keyword evidence="5 9" id="KW-0472">Membrane</keyword>
<evidence type="ECO:0000259" key="10">
    <source>
        <dbReference type="PROSITE" id="PS50111"/>
    </source>
</evidence>
<feature type="transmembrane region" description="Helical" evidence="9">
    <location>
        <begin position="12"/>
        <end position="32"/>
    </location>
</feature>
<dbReference type="Gene3D" id="3.30.450.20">
    <property type="entry name" value="PAS domain"/>
    <property type="match status" value="2"/>
</dbReference>
<evidence type="ECO:0000256" key="3">
    <source>
        <dbReference type="ARBA" id="ARBA00022692"/>
    </source>
</evidence>
<feature type="region of interest" description="Disordered" evidence="8">
    <location>
        <begin position="383"/>
        <end position="432"/>
    </location>
</feature>
<name>A0ABT0SLW4_9GAMM</name>
<accession>A0ABT0SLW4</accession>
<dbReference type="InterPro" id="IPR029151">
    <property type="entry name" value="Sensor-like_sf"/>
</dbReference>
<dbReference type="CDD" id="cd12912">
    <property type="entry name" value="PDC2_MCP_like"/>
    <property type="match status" value="1"/>
</dbReference>
<comment type="subcellular location">
    <subcellularLocation>
        <location evidence="1">Cell membrane</location>
        <topology evidence="1">Multi-pass membrane protein</topology>
    </subcellularLocation>
</comment>
<dbReference type="SMART" id="SM00283">
    <property type="entry name" value="MA"/>
    <property type="match status" value="1"/>
</dbReference>
<dbReference type="Pfam" id="PF00015">
    <property type="entry name" value="MCPsignal"/>
    <property type="match status" value="1"/>
</dbReference>
<feature type="domain" description="HAMP" evidence="11">
    <location>
        <begin position="302"/>
        <end position="356"/>
    </location>
</feature>
<dbReference type="PANTHER" id="PTHR43531">
    <property type="entry name" value="PROTEIN ICFG"/>
    <property type="match status" value="1"/>
</dbReference>
<keyword evidence="13" id="KW-1185">Reference proteome</keyword>
<proteinExistence type="inferred from homology"/>
<sequence length="661" mass="70772">MLKSLKHRITAISVGITMIALAASGISSYWLIKSSDQADNLRQLAATATANADSINEWLGARLSMSVSASEAIAEGADDMNALQQWAQAGGFKTTYVASGRRAVFSDGWEPPSDYDPRERPWYLKAEAAQGSAVTLPYVDAQTGELVITLAHAEYQGSRLQHVVGGDITINDIIRITRSISPTENSFAFLATSDGTIIAHPDETLTLESVGELSDTFTPALLSSLNAERERAATDSEALSVAIDGEEYWLDGAAIQNTDWKLVVALNEKDAMQAVIAVRNNTIIFLVVVGIISTLLMGYILRIAFRKLETIRVAMDDIATGDADLTQRLPSDGEDEVSHIAKSFNAFIERIEGVMITIRRSSEAVNHASTEIASGGIDLSRRTENAASSIQQTSASMEEITSTVEHSTESAQKADQLSKHAADKAREGGQAVEDVASTMGEISEATNRITDIVKMMDGIAFQTNILALNASVEAARAGEHGRGFAVVAQEVRKLANHSADASRDIRTLIDNASEKVRGGSSHANNAGGLMKEVVEAVENVATMLSEVADAASEQKDGIGQVNIAVSEMDRMTQENSSLVEESTTAAEQLKMQAEYLTDAIAAFKVSGQEAAPASASLSHHAGHNQKNTGRNQKSLGAETHQSQRPAPPKSNTHDADDWEEF</sequence>
<dbReference type="CDD" id="cd12913">
    <property type="entry name" value="PDC1_MCP_like"/>
    <property type="match status" value="1"/>
</dbReference>
<feature type="compositionally biased region" description="Polar residues" evidence="8">
    <location>
        <begin position="385"/>
        <end position="415"/>
    </location>
</feature>
<organism evidence="12 13">
    <name type="scientific">Halomonas llamarensis</name>
    <dbReference type="NCBI Taxonomy" id="2945104"/>
    <lineage>
        <taxon>Bacteria</taxon>
        <taxon>Pseudomonadati</taxon>
        <taxon>Pseudomonadota</taxon>
        <taxon>Gammaproteobacteria</taxon>
        <taxon>Oceanospirillales</taxon>
        <taxon>Halomonadaceae</taxon>
        <taxon>Halomonas</taxon>
    </lineage>
</organism>
<evidence type="ECO:0000256" key="5">
    <source>
        <dbReference type="ARBA" id="ARBA00023136"/>
    </source>
</evidence>
<dbReference type="RefSeq" id="WP_250078801.1">
    <property type="nucleotide sequence ID" value="NZ_JAMJPJ010000001.1"/>
</dbReference>
<dbReference type="Gene3D" id="1.10.287.950">
    <property type="entry name" value="Methyl-accepting chemotaxis protein"/>
    <property type="match status" value="1"/>
</dbReference>
<evidence type="ECO:0000256" key="1">
    <source>
        <dbReference type="ARBA" id="ARBA00004651"/>
    </source>
</evidence>
<feature type="compositionally biased region" description="Polar residues" evidence="8">
    <location>
        <begin position="624"/>
        <end position="644"/>
    </location>
</feature>
<keyword evidence="3 9" id="KW-0812">Transmembrane</keyword>
<reference evidence="12" key="1">
    <citation type="submission" date="2022-05" db="EMBL/GenBank/DDBJ databases">
        <title>Halomonas geminus sp. nov. and Halomonas llamarensis sp. nov. isolated from high-altitude salars of the Atacama Desert.</title>
        <authorList>
            <person name="Hintersatz C."/>
            <person name="Rojas L.A."/>
            <person name="Wei T.-S."/>
            <person name="Kutschke S."/>
            <person name="Lehmann F."/>
            <person name="Jain R."/>
            <person name="Pollmann K."/>
        </authorList>
    </citation>
    <scope>NUCLEOTIDE SEQUENCE</scope>
    <source>
        <strain evidence="12">ATCHA</strain>
    </source>
</reference>
<evidence type="ECO:0000313" key="12">
    <source>
        <dbReference type="EMBL" id="MCL7928384.1"/>
    </source>
</evidence>
<dbReference type="CDD" id="cd06225">
    <property type="entry name" value="HAMP"/>
    <property type="match status" value="1"/>
</dbReference>
<evidence type="ECO:0000256" key="4">
    <source>
        <dbReference type="ARBA" id="ARBA00022989"/>
    </source>
</evidence>
<dbReference type="Pfam" id="PF02743">
    <property type="entry name" value="dCache_1"/>
    <property type="match status" value="1"/>
</dbReference>
<dbReference type="CDD" id="cd11386">
    <property type="entry name" value="MCP_signal"/>
    <property type="match status" value="1"/>
</dbReference>
<dbReference type="SUPFAM" id="SSF103190">
    <property type="entry name" value="Sensory domain-like"/>
    <property type="match status" value="1"/>
</dbReference>
<dbReference type="PROSITE" id="PS50111">
    <property type="entry name" value="CHEMOTAXIS_TRANSDUC_2"/>
    <property type="match status" value="1"/>
</dbReference>
<dbReference type="SUPFAM" id="SSF58104">
    <property type="entry name" value="Methyl-accepting chemotaxis protein (MCP) signaling domain"/>
    <property type="match status" value="1"/>
</dbReference>
<evidence type="ECO:0000313" key="13">
    <source>
        <dbReference type="Proteomes" id="UP001165308"/>
    </source>
</evidence>
<feature type="transmembrane region" description="Helical" evidence="9">
    <location>
        <begin position="283"/>
        <end position="305"/>
    </location>
</feature>
<evidence type="ECO:0000256" key="9">
    <source>
        <dbReference type="SAM" id="Phobius"/>
    </source>
</evidence>
<feature type="compositionally biased region" description="Basic and acidic residues" evidence="8">
    <location>
        <begin position="416"/>
        <end position="427"/>
    </location>
</feature>
<evidence type="ECO:0000259" key="11">
    <source>
        <dbReference type="PROSITE" id="PS50885"/>
    </source>
</evidence>
<gene>
    <name evidence="12" type="ORF">M8006_00035</name>
</gene>
<comment type="caution">
    <text evidence="12">The sequence shown here is derived from an EMBL/GenBank/DDBJ whole genome shotgun (WGS) entry which is preliminary data.</text>
</comment>
<keyword evidence="4 9" id="KW-1133">Transmembrane helix</keyword>
<evidence type="ECO:0000256" key="6">
    <source>
        <dbReference type="ARBA" id="ARBA00029447"/>
    </source>
</evidence>
<evidence type="ECO:0000256" key="2">
    <source>
        <dbReference type="ARBA" id="ARBA00022475"/>
    </source>
</evidence>
<dbReference type="Pfam" id="PF00672">
    <property type="entry name" value="HAMP"/>
    <property type="match status" value="1"/>
</dbReference>
<dbReference type="InterPro" id="IPR033479">
    <property type="entry name" value="dCache_1"/>
</dbReference>
<dbReference type="Proteomes" id="UP001165308">
    <property type="component" value="Unassembled WGS sequence"/>
</dbReference>